<sequence length="131" mass="14343">MSGYNGSLGFATAGLILALMSAPAFGRDDLDVTMRLVGENEDVTESVAREIRLPELQALERRSSGLGRGDGEPPGQQIREQAREKGRDFGQSMSERARDVRENRPERPGSDKRPDIDPGKKPELPPQSSKP</sequence>
<proteinExistence type="predicted"/>
<feature type="region of interest" description="Disordered" evidence="1">
    <location>
        <begin position="58"/>
        <end position="131"/>
    </location>
</feature>
<dbReference type="EMBL" id="QNSA01000013">
    <property type="protein sequence ID" value="RBP69401.1"/>
    <property type="molecule type" value="Genomic_DNA"/>
</dbReference>
<dbReference type="AlphaFoldDB" id="A0A368UQ89"/>
<organism evidence="3 4">
    <name type="scientific">Marinobacter nauticus</name>
    <name type="common">Marinobacter hydrocarbonoclasticus</name>
    <name type="synonym">Marinobacter aquaeolei</name>
    <dbReference type="NCBI Taxonomy" id="2743"/>
    <lineage>
        <taxon>Bacteria</taxon>
        <taxon>Pseudomonadati</taxon>
        <taxon>Pseudomonadota</taxon>
        <taxon>Gammaproteobacteria</taxon>
        <taxon>Pseudomonadales</taxon>
        <taxon>Marinobacteraceae</taxon>
        <taxon>Marinobacter</taxon>
    </lineage>
</organism>
<evidence type="ECO:0000313" key="4">
    <source>
        <dbReference type="Proteomes" id="UP000252795"/>
    </source>
</evidence>
<accession>A0A368UQ89</accession>
<comment type="caution">
    <text evidence="3">The sequence shown here is derived from an EMBL/GenBank/DDBJ whole genome shotgun (WGS) entry which is preliminary data.</text>
</comment>
<dbReference type="RefSeq" id="WP_113880567.1">
    <property type="nucleotide sequence ID" value="NZ_QNSA01000013.1"/>
</dbReference>
<reference evidence="3 4" key="1">
    <citation type="submission" date="2018-07" db="EMBL/GenBank/DDBJ databases">
        <title>Freshwater and sediment microbial communities from various areas in North America, analyzing microbe dynamics in response to fracking.</title>
        <authorList>
            <person name="Lamendella R."/>
        </authorList>
    </citation>
    <scope>NUCLEOTIDE SEQUENCE [LARGE SCALE GENOMIC DNA]</scope>
    <source>
        <strain evidence="3 4">114E</strain>
        <strain evidence="2 5">114E_o</strain>
    </source>
</reference>
<evidence type="ECO:0000313" key="3">
    <source>
        <dbReference type="EMBL" id="RCW30969.1"/>
    </source>
</evidence>
<gene>
    <name evidence="3" type="ORF">DET51_11314</name>
    <name evidence="2" type="ORF">DET64_11314</name>
</gene>
<dbReference type="Proteomes" id="UP000253065">
    <property type="component" value="Unassembled WGS sequence"/>
</dbReference>
<dbReference type="EMBL" id="QPJB01000013">
    <property type="protein sequence ID" value="RCW30969.1"/>
    <property type="molecule type" value="Genomic_DNA"/>
</dbReference>
<evidence type="ECO:0000313" key="5">
    <source>
        <dbReference type="Proteomes" id="UP000253065"/>
    </source>
</evidence>
<protein>
    <submittedName>
        <fullName evidence="3">Uncharacterized protein</fullName>
    </submittedName>
</protein>
<name>A0A368UQ89_MARNT</name>
<evidence type="ECO:0000313" key="2">
    <source>
        <dbReference type="EMBL" id="RBP69401.1"/>
    </source>
</evidence>
<evidence type="ECO:0000256" key="1">
    <source>
        <dbReference type="SAM" id="MobiDB-lite"/>
    </source>
</evidence>
<keyword evidence="5" id="KW-1185">Reference proteome</keyword>
<feature type="compositionally biased region" description="Basic and acidic residues" evidence="1">
    <location>
        <begin position="95"/>
        <end position="123"/>
    </location>
</feature>
<dbReference type="Proteomes" id="UP000252795">
    <property type="component" value="Unassembled WGS sequence"/>
</dbReference>